<dbReference type="Gene3D" id="3.40.50.2300">
    <property type="match status" value="2"/>
</dbReference>
<accession>A0AAD3X0C4</accession>
<evidence type="ECO:0000256" key="2">
    <source>
        <dbReference type="ARBA" id="ARBA00023125"/>
    </source>
</evidence>
<dbReference type="PANTHER" id="PTHR30146:SF109">
    <property type="entry name" value="HTH-TYPE TRANSCRIPTIONAL REGULATOR GALS"/>
    <property type="match status" value="1"/>
</dbReference>
<keyword evidence="1" id="KW-0805">Transcription regulation</keyword>
<dbReference type="EMBL" id="WAAQ01000002">
    <property type="protein sequence ID" value="KAB1883148.1"/>
    <property type="molecule type" value="Genomic_DNA"/>
</dbReference>
<dbReference type="Proteomes" id="UP000436027">
    <property type="component" value="Unassembled WGS sequence"/>
</dbReference>
<dbReference type="PROSITE" id="PS50932">
    <property type="entry name" value="HTH_LACI_2"/>
    <property type="match status" value="1"/>
</dbReference>
<dbReference type="InterPro" id="IPR046335">
    <property type="entry name" value="LacI/GalR-like_sensor"/>
</dbReference>
<dbReference type="SUPFAM" id="SSF47413">
    <property type="entry name" value="lambda repressor-like DNA-binding domains"/>
    <property type="match status" value="1"/>
</dbReference>
<evidence type="ECO:0000256" key="1">
    <source>
        <dbReference type="ARBA" id="ARBA00023015"/>
    </source>
</evidence>
<dbReference type="InterPro" id="IPR010982">
    <property type="entry name" value="Lambda_DNA-bd_dom_sf"/>
</dbReference>
<sequence length="341" mass="36542">MPKNVDRRPTLADVAALSGMSKTAVSMILNDRPGSRLSADAARRVRAAAEELGYRPNPAAQSLRLGKTKTLGFISDQITVTRYASEMIRGLLSAAKEHDYTVLIAETEGDDAKIADEIQAMIDRRVDGILIGLLGARMIDVPQTPHDVPVVIVNGTSTTEHASVLPDERTAGHAMAKLLTDAGHRRIGVIGNNPRAVSSPRHSVTIGPRFDGIHAAFAEAGIEPVVVDVSDWNPDVGYTQTMRMLDAHPDLTAILAGNDGVAFGAYQAIAERGLTVPHDISVASFDDEELASFQRPGLTTARLPYDVIGRTAVEMLLGDRPLSAMLIPMPVIVRASIRHLS</sequence>
<evidence type="ECO:0000313" key="5">
    <source>
        <dbReference type="EMBL" id="KAB1883148.1"/>
    </source>
</evidence>
<reference evidence="5 6" key="1">
    <citation type="submission" date="2019-09" db="EMBL/GenBank/DDBJ databases">
        <title>Whole genome sequencing of Microbacterium maritypicum.</title>
        <authorList>
            <person name="Lenchi N."/>
        </authorList>
    </citation>
    <scope>NUCLEOTIDE SEQUENCE [LARGE SCALE GENOMIC DNA]</scope>
    <source>
        <strain evidence="5 6">DSM 12512</strain>
    </source>
</reference>
<dbReference type="GO" id="GO:0000976">
    <property type="term" value="F:transcription cis-regulatory region binding"/>
    <property type="evidence" value="ECO:0007669"/>
    <property type="project" value="TreeGrafter"/>
</dbReference>
<evidence type="ECO:0000259" key="4">
    <source>
        <dbReference type="PROSITE" id="PS50932"/>
    </source>
</evidence>
<dbReference type="SMART" id="SM00354">
    <property type="entry name" value="HTH_LACI"/>
    <property type="match status" value="1"/>
</dbReference>
<name>A0AAD3X0C4_MICMQ</name>
<dbReference type="InterPro" id="IPR000843">
    <property type="entry name" value="HTH_LacI"/>
</dbReference>
<evidence type="ECO:0000313" key="6">
    <source>
        <dbReference type="Proteomes" id="UP000436027"/>
    </source>
</evidence>
<organism evidence="5 6">
    <name type="scientific">Microbacterium maritypicum</name>
    <name type="common">Microbacterium liquefaciens</name>
    <dbReference type="NCBI Taxonomy" id="33918"/>
    <lineage>
        <taxon>Bacteria</taxon>
        <taxon>Bacillati</taxon>
        <taxon>Actinomycetota</taxon>
        <taxon>Actinomycetes</taxon>
        <taxon>Micrococcales</taxon>
        <taxon>Microbacteriaceae</taxon>
        <taxon>Microbacterium</taxon>
    </lineage>
</organism>
<dbReference type="CDD" id="cd06288">
    <property type="entry name" value="PBP1_sucrose_transcription_regulator"/>
    <property type="match status" value="1"/>
</dbReference>
<feature type="domain" description="HTH lacI-type" evidence="4">
    <location>
        <begin position="9"/>
        <end position="65"/>
    </location>
</feature>
<dbReference type="PANTHER" id="PTHR30146">
    <property type="entry name" value="LACI-RELATED TRANSCRIPTIONAL REPRESSOR"/>
    <property type="match status" value="1"/>
</dbReference>
<dbReference type="Pfam" id="PF00356">
    <property type="entry name" value="LacI"/>
    <property type="match status" value="1"/>
</dbReference>
<protein>
    <submittedName>
        <fullName evidence="5">Substrate-binding domain-containing protein</fullName>
    </submittedName>
</protein>
<dbReference type="CDD" id="cd01392">
    <property type="entry name" value="HTH_LacI"/>
    <property type="match status" value="1"/>
</dbReference>
<evidence type="ECO:0000256" key="3">
    <source>
        <dbReference type="ARBA" id="ARBA00023163"/>
    </source>
</evidence>
<comment type="caution">
    <text evidence="5">The sequence shown here is derived from an EMBL/GenBank/DDBJ whole genome shotgun (WGS) entry which is preliminary data.</text>
</comment>
<dbReference type="GO" id="GO:0003700">
    <property type="term" value="F:DNA-binding transcription factor activity"/>
    <property type="evidence" value="ECO:0007669"/>
    <property type="project" value="TreeGrafter"/>
</dbReference>
<dbReference type="RefSeq" id="WP_151486720.1">
    <property type="nucleotide sequence ID" value="NZ_BAAAIN010000001.1"/>
</dbReference>
<dbReference type="SUPFAM" id="SSF53822">
    <property type="entry name" value="Periplasmic binding protein-like I"/>
    <property type="match status" value="1"/>
</dbReference>
<proteinExistence type="predicted"/>
<dbReference type="InterPro" id="IPR028082">
    <property type="entry name" value="Peripla_BP_I"/>
</dbReference>
<keyword evidence="2" id="KW-0238">DNA-binding</keyword>
<gene>
    <name evidence="5" type="ORF">F6W70_10910</name>
</gene>
<dbReference type="AlphaFoldDB" id="A0AAD3X0C4"/>
<keyword evidence="3" id="KW-0804">Transcription</keyword>
<dbReference type="Gene3D" id="1.10.260.40">
    <property type="entry name" value="lambda repressor-like DNA-binding domains"/>
    <property type="match status" value="1"/>
</dbReference>
<dbReference type="Pfam" id="PF13377">
    <property type="entry name" value="Peripla_BP_3"/>
    <property type="match status" value="1"/>
</dbReference>